<comment type="caution">
    <text evidence="8">The sequence shown here is derived from an EMBL/GenBank/DDBJ whole genome shotgun (WGS) entry which is preliminary data.</text>
</comment>
<comment type="similarity">
    <text evidence="1 5 6">Belongs to the bacterial ribosomal protein bS18 family.</text>
</comment>
<dbReference type="GO" id="GO:0006412">
    <property type="term" value="P:translation"/>
    <property type="evidence" value="ECO:0007669"/>
    <property type="project" value="UniProtKB-UniRule"/>
</dbReference>
<keyword evidence="3 5" id="KW-0687">Ribonucleoprotein</keyword>
<evidence type="ECO:0000256" key="2">
    <source>
        <dbReference type="ARBA" id="ARBA00022980"/>
    </source>
</evidence>
<accession>A0A2S9YF88</accession>
<dbReference type="PROSITE" id="PS00057">
    <property type="entry name" value="RIBOSOMAL_S18"/>
    <property type="match status" value="1"/>
</dbReference>
<reference evidence="8 9" key="1">
    <citation type="submission" date="2018-03" db="EMBL/GenBank/DDBJ databases">
        <title>Draft Genome Sequences of the Obligatory Marine Myxobacteria Enhygromyxa salina SWB007.</title>
        <authorList>
            <person name="Poehlein A."/>
            <person name="Moghaddam J.A."/>
            <person name="Harms H."/>
            <person name="Alanjari M."/>
            <person name="Koenig G.M."/>
            <person name="Daniel R."/>
            <person name="Schaeberle T.F."/>
        </authorList>
    </citation>
    <scope>NUCLEOTIDE SEQUENCE [LARGE SCALE GENOMIC DNA]</scope>
    <source>
        <strain evidence="8 9">SWB007</strain>
    </source>
</reference>
<dbReference type="EMBL" id="PVNL01000107">
    <property type="protein sequence ID" value="PRQ03778.1"/>
    <property type="molecule type" value="Genomic_DNA"/>
</dbReference>
<comment type="function">
    <text evidence="5">Binds as a heterodimer with protein bS6 to the central domain of the 16S rRNA, where it helps stabilize the platform of the 30S subunit.</text>
</comment>
<dbReference type="Proteomes" id="UP000238823">
    <property type="component" value="Unassembled WGS sequence"/>
</dbReference>
<dbReference type="GO" id="GO:0003735">
    <property type="term" value="F:structural constituent of ribosome"/>
    <property type="evidence" value="ECO:0007669"/>
    <property type="project" value="InterPro"/>
</dbReference>
<dbReference type="Pfam" id="PF01084">
    <property type="entry name" value="Ribosomal_S18"/>
    <property type="match status" value="1"/>
</dbReference>
<dbReference type="GO" id="GO:0070181">
    <property type="term" value="F:small ribosomal subunit rRNA binding"/>
    <property type="evidence" value="ECO:0007669"/>
    <property type="project" value="TreeGrafter"/>
</dbReference>
<keyword evidence="5" id="KW-0699">rRNA-binding</keyword>
<organism evidence="8 9">
    <name type="scientific">Enhygromyxa salina</name>
    <dbReference type="NCBI Taxonomy" id="215803"/>
    <lineage>
        <taxon>Bacteria</taxon>
        <taxon>Pseudomonadati</taxon>
        <taxon>Myxococcota</taxon>
        <taxon>Polyangia</taxon>
        <taxon>Nannocystales</taxon>
        <taxon>Nannocystaceae</taxon>
        <taxon>Enhygromyxa</taxon>
    </lineage>
</organism>
<keyword evidence="5" id="KW-0694">RNA-binding</keyword>
<dbReference type="InterPro" id="IPR001648">
    <property type="entry name" value="Ribosomal_bS18"/>
</dbReference>
<evidence type="ECO:0000313" key="9">
    <source>
        <dbReference type="Proteomes" id="UP000238823"/>
    </source>
</evidence>
<dbReference type="InterPro" id="IPR036870">
    <property type="entry name" value="Ribosomal_bS18_sf"/>
</dbReference>
<dbReference type="PANTHER" id="PTHR13479:SF40">
    <property type="entry name" value="SMALL RIBOSOMAL SUBUNIT PROTEIN BS18M"/>
    <property type="match status" value="1"/>
</dbReference>
<dbReference type="PRINTS" id="PR00974">
    <property type="entry name" value="RIBOSOMALS18"/>
</dbReference>
<keyword evidence="2 5" id="KW-0689">Ribosomal protein</keyword>
<evidence type="ECO:0000313" key="8">
    <source>
        <dbReference type="EMBL" id="PRQ03778.1"/>
    </source>
</evidence>
<dbReference type="NCBIfam" id="TIGR00165">
    <property type="entry name" value="S18"/>
    <property type="match status" value="1"/>
</dbReference>
<comment type="subunit">
    <text evidence="5">Part of the 30S ribosomal subunit. Forms a tight heterodimer with protein bS6.</text>
</comment>
<gene>
    <name evidence="5 8" type="primary">rpsR</name>
    <name evidence="8" type="ORF">ENSA7_52450</name>
</gene>
<feature type="region of interest" description="Disordered" evidence="7">
    <location>
        <begin position="1"/>
        <end position="26"/>
    </location>
</feature>
<name>A0A2S9YF88_9BACT</name>
<dbReference type="PANTHER" id="PTHR13479">
    <property type="entry name" value="30S RIBOSOMAL PROTEIN S18"/>
    <property type="match status" value="1"/>
</dbReference>
<sequence>MSMSEDTDEREGGRRGSPRRKRVSPLADPNVVIDYKNPQLLKHFLTDRGKIVPARITGVTARQQRSITKAIKRARLLALLPYSVQ</sequence>
<dbReference type="InterPro" id="IPR018275">
    <property type="entry name" value="Ribosomal_bS18_CS"/>
</dbReference>
<evidence type="ECO:0000256" key="5">
    <source>
        <dbReference type="HAMAP-Rule" id="MF_00270"/>
    </source>
</evidence>
<dbReference type="GO" id="GO:0022627">
    <property type="term" value="C:cytosolic small ribosomal subunit"/>
    <property type="evidence" value="ECO:0007669"/>
    <property type="project" value="TreeGrafter"/>
</dbReference>
<proteinExistence type="inferred from homology"/>
<dbReference type="AlphaFoldDB" id="A0A2S9YF88"/>
<protein>
    <recommendedName>
        <fullName evidence="4 5">Small ribosomal subunit protein bS18</fullName>
    </recommendedName>
</protein>
<evidence type="ECO:0000256" key="7">
    <source>
        <dbReference type="SAM" id="MobiDB-lite"/>
    </source>
</evidence>
<evidence type="ECO:0000256" key="6">
    <source>
        <dbReference type="RuleBase" id="RU003910"/>
    </source>
</evidence>
<evidence type="ECO:0000256" key="1">
    <source>
        <dbReference type="ARBA" id="ARBA00005589"/>
    </source>
</evidence>
<evidence type="ECO:0000256" key="4">
    <source>
        <dbReference type="ARBA" id="ARBA00035141"/>
    </source>
</evidence>
<evidence type="ECO:0000256" key="3">
    <source>
        <dbReference type="ARBA" id="ARBA00023274"/>
    </source>
</evidence>
<dbReference type="HAMAP" id="MF_00270">
    <property type="entry name" value="Ribosomal_bS18"/>
    <property type="match status" value="1"/>
</dbReference>
<dbReference type="SUPFAM" id="SSF46911">
    <property type="entry name" value="Ribosomal protein S18"/>
    <property type="match status" value="1"/>
</dbReference>
<dbReference type="Gene3D" id="4.10.640.10">
    <property type="entry name" value="Ribosomal protein S18"/>
    <property type="match status" value="1"/>
</dbReference>